<feature type="domain" description="GAF" evidence="1">
    <location>
        <begin position="29"/>
        <end position="175"/>
    </location>
</feature>
<keyword evidence="3" id="KW-1185">Reference proteome</keyword>
<keyword evidence="2" id="KW-0418">Kinase</keyword>
<dbReference type="InterPro" id="IPR029016">
    <property type="entry name" value="GAF-like_dom_sf"/>
</dbReference>
<dbReference type="InterPro" id="IPR003018">
    <property type="entry name" value="GAF"/>
</dbReference>
<name>A0A3N1M721_9PROT</name>
<evidence type="ECO:0000313" key="3">
    <source>
        <dbReference type="Proteomes" id="UP000278222"/>
    </source>
</evidence>
<dbReference type="GO" id="GO:0016301">
    <property type="term" value="F:kinase activity"/>
    <property type="evidence" value="ECO:0007669"/>
    <property type="project" value="UniProtKB-KW"/>
</dbReference>
<dbReference type="RefSeq" id="WP_170216372.1">
    <property type="nucleotide sequence ID" value="NZ_AP019700.1"/>
</dbReference>
<protein>
    <submittedName>
        <fullName evidence="2">Two-component sensor histidine kinase</fullName>
    </submittedName>
</protein>
<dbReference type="Pfam" id="PF01590">
    <property type="entry name" value="GAF"/>
    <property type="match status" value="1"/>
</dbReference>
<evidence type="ECO:0000313" key="2">
    <source>
        <dbReference type="EMBL" id="ROP99522.1"/>
    </source>
</evidence>
<organism evidence="2 3">
    <name type="scientific">Stella humosa</name>
    <dbReference type="NCBI Taxonomy" id="94"/>
    <lineage>
        <taxon>Bacteria</taxon>
        <taxon>Pseudomonadati</taxon>
        <taxon>Pseudomonadota</taxon>
        <taxon>Alphaproteobacteria</taxon>
        <taxon>Rhodospirillales</taxon>
        <taxon>Stellaceae</taxon>
        <taxon>Stella</taxon>
    </lineage>
</organism>
<dbReference type="Proteomes" id="UP000278222">
    <property type="component" value="Unassembled WGS sequence"/>
</dbReference>
<dbReference type="PANTHER" id="PTHR43102:SF2">
    <property type="entry name" value="GAF DOMAIN-CONTAINING PROTEIN"/>
    <property type="match status" value="1"/>
</dbReference>
<dbReference type="AlphaFoldDB" id="A0A3N1M721"/>
<gene>
    <name evidence="2" type="ORF">EDC65_1301</name>
</gene>
<reference evidence="2 3" key="1">
    <citation type="submission" date="2018-11" db="EMBL/GenBank/DDBJ databases">
        <title>Genomic Encyclopedia of Type Strains, Phase IV (KMG-IV): sequencing the most valuable type-strain genomes for metagenomic binning, comparative biology and taxonomic classification.</title>
        <authorList>
            <person name="Goeker M."/>
        </authorList>
    </citation>
    <scope>NUCLEOTIDE SEQUENCE [LARGE SCALE GENOMIC DNA]</scope>
    <source>
        <strain evidence="2 3">DSM 5900</strain>
    </source>
</reference>
<dbReference type="SMART" id="SM00065">
    <property type="entry name" value="GAF"/>
    <property type="match status" value="1"/>
</dbReference>
<evidence type="ECO:0000259" key="1">
    <source>
        <dbReference type="SMART" id="SM00065"/>
    </source>
</evidence>
<dbReference type="EMBL" id="RJKX01000013">
    <property type="protein sequence ID" value="ROP99522.1"/>
    <property type="molecule type" value="Genomic_DNA"/>
</dbReference>
<accession>A0A3N1M721</accession>
<dbReference type="SUPFAM" id="SSF55874">
    <property type="entry name" value="ATPase domain of HSP90 chaperone/DNA topoisomerase II/histidine kinase"/>
    <property type="match status" value="1"/>
</dbReference>
<dbReference type="Gene3D" id="3.30.565.10">
    <property type="entry name" value="Histidine kinase-like ATPase, C-terminal domain"/>
    <property type="match status" value="1"/>
</dbReference>
<keyword evidence="2" id="KW-0808">Transferase</keyword>
<sequence>MAIETGVADAIHNSDRLHAVAQSGLLDRPPQLAFDRLTRLAARLLGAPVSLITVVDVDRQFFVSQHGLTEPWASARQTPLTHSFCRHVVETGSPLVINDARLDARVRDNPAVRALGVIGYAAMPVASPDGAVLGAFCAIDHHPRIWNTTDLGTLSDLAATAMSEIGHRRELARRRETEERLHILMSEIDHRVKNSLAVTRSLLEMQARASDDAFVREQLEEAAARVSTIALVHDRLYGHEATGLVNLADYMQRLCDDLAQSLGIAAADGLLSLDVAAVPVAVDRVVSLGLIVTQLVTTAIKHRTRTIAVGFVDGDADDYVLTVTDAAAALTATDAGRSTGLGTRLMTALTRQFGGEAHALDDGTVRIRIPKSGLG</sequence>
<dbReference type="Gene3D" id="3.30.450.40">
    <property type="match status" value="1"/>
</dbReference>
<dbReference type="SUPFAM" id="SSF55781">
    <property type="entry name" value="GAF domain-like"/>
    <property type="match status" value="1"/>
</dbReference>
<comment type="caution">
    <text evidence="2">The sequence shown here is derived from an EMBL/GenBank/DDBJ whole genome shotgun (WGS) entry which is preliminary data.</text>
</comment>
<dbReference type="Pfam" id="PF07568">
    <property type="entry name" value="HisKA_2"/>
    <property type="match status" value="1"/>
</dbReference>
<dbReference type="PANTHER" id="PTHR43102">
    <property type="entry name" value="SLR1143 PROTEIN"/>
    <property type="match status" value="1"/>
</dbReference>
<proteinExistence type="predicted"/>
<dbReference type="InterPro" id="IPR036890">
    <property type="entry name" value="HATPase_C_sf"/>
</dbReference>
<dbReference type="InterPro" id="IPR011495">
    <property type="entry name" value="Sig_transdc_His_kin_sub2_dim/P"/>
</dbReference>